<dbReference type="NCBIfam" id="TIGR00277">
    <property type="entry name" value="HDIG"/>
    <property type="match status" value="1"/>
</dbReference>
<dbReference type="GO" id="GO:0006402">
    <property type="term" value="P:mRNA catabolic process"/>
    <property type="evidence" value="ECO:0007669"/>
    <property type="project" value="UniProtKB-UniRule"/>
</dbReference>
<keyword evidence="4 5" id="KW-0694">RNA-binding</keyword>
<dbReference type="Pfam" id="PF12072">
    <property type="entry name" value="RNase_Y_N"/>
    <property type="match status" value="1"/>
</dbReference>
<keyword evidence="3 5" id="KW-0378">Hydrolase</keyword>
<protein>
    <recommendedName>
        <fullName evidence="5 6">Ribonuclease Y</fullName>
        <shortName evidence="5">RNase Y</shortName>
        <ecNumber evidence="5 6">3.1.-.-</ecNumber>
    </recommendedName>
</protein>
<keyword evidence="5" id="KW-0812">Transmembrane</keyword>
<evidence type="ECO:0000256" key="7">
    <source>
        <dbReference type="SAM" id="MobiDB-lite"/>
    </source>
</evidence>
<evidence type="ECO:0000256" key="5">
    <source>
        <dbReference type="HAMAP-Rule" id="MF_00335"/>
    </source>
</evidence>
<evidence type="ECO:0000256" key="4">
    <source>
        <dbReference type="ARBA" id="ARBA00022884"/>
    </source>
</evidence>
<evidence type="ECO:0000313" key="9">
    <source>
        <dbReference type="EMBL" id="PVY42602.1"/>
    </source>
</evidence>
<evidence type="ECO:0000256" key="1">
    <source>
        <dbReference type="ARBA" id="ARBA00022722"/>
    </source>
</evidence>
<feature type="domain" description="HD" evidence="8">
    <location>
        <begin position="339"/>
        <end position="432"/>
    </location>
</feature>
<keyword evidence="5" id="KW-1133">Transmembrane helix</keyword>
<dbReference type="InterPro" id="IPR004087">
    <property type="entry name" value="KH_dom"/>
</dbReference>
<dbReference type="InterPro" id="IPR036612">
    <property type="entry name" value="KH_dom_type_1_sf"/>
</dbReference>
<gene>
    <name evidence="5" type="primary">rny</name>
    <name evidence="9" type="ORF">C8D82_11159</name>
</gene>
<dbReference type="PROSITE" id="PS51831">
    <property type="entry name" value="HD"/>
    <property type="match status" value="1"/>
</dbReference>
<evidence type="ECO:0000256" key="2">
    <source>
        <dbReference type="ARBA" id="ARBA00022759"/>
    </source>
</evidence>
<dbReference type="InterPro" id="IPR006675">
    <property type="entry name" value="HDIG_dom"/>
</dbReference>
<evidence type="ECO:0000256" key="6">
    <source>
        <dbReference type="NCBIfam" id="TIGR03319"/>
    </source>
</evidence>
<dbReference type="Pfam" id="PF01966">
    <property type="entry name" value="HD"/>
    <property type="match status" value="1"/>
</dbReference>
<dbReference type="GO" id="GO:0016787">
    <property type="term" value="F:hydrolase activity"/>
    <property type="evidence" value="ECO:0007669"/>
    <property type="project" value="UniProtKB-KW"/>
</dbReference>
<dbReference type="Gene3D" id="3.30.1370.10">
    <property type="entry name" value="K Homology domain, type 1"/>
    <property type="match status" value="1"/>
</dbReference>
<reference evidence="9 10" key="1">
    <citation type="submission" date="2018-04" db="EMBL/GenBank/DDBJ databases">
        <title>Genomic Encyclopedia of Type Strains, Phase IV (KMG-IV): sequencing the most valuable type-strain genomes for metagenomic binning, comparative biology and taxonomic classification.</title>
        <authorList>
            <person name="Goeker M."/>
        </authorList>
    </citation>
    <scope>NUCLEOTIDE SEQUENCE [LARGE SCALE GENOMIC DNA]</scope>
    <source>
        <strain evidence="9 10">DSM 14823</strain>
    </source>
</reference>
<dbReference type="SMART" id="SM00322">
    <property type="entry name" value="KH"/>
    <property type="match status" value="1"/>
</dbReference>
<dbReference type="SUPFAM" id="SSF109604">
    <property type="entry name" value="HD-domain/PDEase-like"/>
    <property type="match status" value="1"/>
</dbReference>
<dbReference type="EMBL" id="QEKH01000011">
    <property type="protein sequence ID" value="PVY42602.1"/>
    <property type="molecule type" value="Genomic_DNA"/>
</dbReference>
<dbReference type="PROSITE" id="PS50084">
    <property type="entry name" value="KH_TYPE_1"/>
    <property type="match status" value="1"/>
</dbReference>
<dbReference type="InterPro" id="IPR004088">
    <property type="entry name" value="KH_dom_type_1"/>
</dbReference>
<keyword evidence="2 5" id="KW-0255">Endonuclease</keyword>
<evidence type="ECO:0000259" key="8">
    <source>
        <dbReference type="PROSITE" id="PS51831"/>
    </source>
</evidence>
<dbReference type="AlphaFoldDB" id="A0A2U1B1V2"/>
<feature type="region of interest" description="Disordered" evidence="7">
    <location>
        <begin position="82"/>
        <end position="119"/>
    </location>
</feature>
<name>A0A2U1B1V2_9BACT</name>
<dbReference type="RefSeq" id="WP_207776093.1">
    <property type="nucleotide sequence ID" value="NZ_CABMMC010000085.1"/>
</dbReference>
<dbReference type="InterPro" id="IPR022711">
    <property type="entry name" value="RNase_Y_N"/>
</dbReference>
<dbReference type="Pfam" id="PF00013">
    <property type="entry name" value="KH_1"/>
    <property type="match status" value="1"/>
</dbReference>
<comment type="similarity">
    <text evidence="5">Belongs to the RNase Y family.</text>
</comment>
<proteinExistence type="inferred from homology"/>
<keyword evidence="1 5" id="KW-0540">Nuclease</keyword>
<dbReference type="SMART" id="SM00471">
    <property type="entry name" value="HDc"/>
    <property type="match status" value="1"/>
</dbReference>
<keyword evidence="5" id="KW-0472">Membrane</keyword>
<evidence type="ECO:0000313" key="10">
    <source>
        <dbReference type="Proteomes" id="UP000245959"/>
    </source>
</evidence>
<dbReference type="InterPro" id="IPR003607">
    <property type="entry name" value="HD/PDEase_dom"/>
</dbReference>
<comment type="caution">
    <text evidence="9">The sequence shown here is derived from an EMBL/GenBank/DDBJ whole genome shotgun (WGS) entry which is preliminary data.</text>
</comment>
<dbReference type="HAMAP" id="MF_00335">
    <property type="entry name" value="RNase_Y"/>
    <property type="match status" value="1"/>
</dbReference>
<dbReference type="GO" id="GO:0005886">
    <property type="term" value="C:plasma membrane"/>
    <property type="evidence" value="ECO:0007669"/>
    <property type="project" value="UniProtKB-SubCell"/>
</dbReference>
<comment type="subcellular location">
    <subcellularLocation>
        <location evidence="5">Cell membrane</location>
        <topology evidence="5">Single-pass membrane protein</topology>
    </subcellularLocation>
</comment>
<comment type="function">
    <text evidence="5">Endoribonuclease that initiates mRNA decay.</text>
</comment>
<dbReference type="GO" id="GO:0003723">
    <property type="term" value="F:RNA binding"/>
    <property type="evidence" value="ECO:0007669"/>
    <property type="project" value="UniProtKB-UniRule"/>
</dbReference>
<keyword evidence="10" id="KW-1185">Reference proteome</keyword>
<sequence>MGHAELWAMIAVACIFTAIGIAAGIMLNSWIQKIQKDSAIKSADKIKKDAEREAEHLLRDARVSAKAETLKMREECELELKERRREQTTNEKRLAQREELLDRRADSMDAKSKNIEKQEKEIETLRERLTGREQELAKSISRQIDELERIAGMNRDEAREILLEKLKNEIKNESGLMVRNQLEEAKARSEREARRILTYAIQRYASDCTYERTTATIPLPTDEMKGRIIGREGRNIRAIEAATGVSILIDDTPEAVVISCFDPVRKEVARQLMERLIADGRIHPTRVEELAKKISKDLEEELYQVGEAAVLETGIQGVSPQIMKLLGRLKYRYSFSQNVLQHSLETSYFMGIIAAELGLDEQKAKRIGLFHDLGKAIDHEVEGPHAQIGADLLRKHNEAKDVVHAVAAHHGEVEPESLYDILISACDTLSASRPGARSETTELYLKRLEQLETIAHEFSGVESCFALQAGREIRVVVLPEKIGEGEAQMLAKDICARIEKEMTYPGQIKCTVIRETRSVEYAK</sequence>
<accession>A0A2U1B1V2</accession>
<dbReference type="GO" id="GO:0004521">
    <property type="term" value="F:RNA endonuclease activity"/>
    <property type="evidence" value="ECO:0007669"/>
    <property type="project" value="UniProtKB-UniRule"/>
</dbReference>
<dbReference type="InterPro" id="IPR006674">
    <property type="entry name" value="HD_domain"/>
</dbReference>
<dbReference type="NCBIfam" id="TIGR03319">
    <property type="entry name" value="RNase_Y"/>
    <property type="match status" value="1"/>
</dbReference>
<dbReference type="CDD" id="cd00077">
    <property type="entry name" value="HDc"/>
    <property type="match status" value="1"/>
</dbReference>
<dbReference type="CDD" id="cd22431">
    <property type="entry name" value="KH-I_RNaseY"/>
    <property type="match status" value="1"/>
</dbReference>
<dbReference type="InterPro" id="IPR017705">
    <property type="entry name" value="Ribonuclease_Y"/>
</dbReference>
<feature type="transmembrane region" description="Helical" evidence="5">
    <location>
        <begin position="6"/>
        <end position="31"/>
    </location>
</feature>
<dbReference type="GeneID" id="78295107"/>
<dbReference type="SUPFAM" id="SSF54791">
    <property type="entry name" value="Eukaryotic type KH-domain (KH-domain type I)"/>
    <property type="match status" value="1"/>
</dbReference>
<dbReference type="PANTHER" id="PTHR12826">
    <property type="entry name" value="RIBONUCLEASE Y"/>
    <property type="match status" value="1"/>
</dbReference>
<dbReference type="PANTHER" id="PTHR12826:SF15">
    <property type="entry name" value="RIBONUCLEASE Y"/>
    <property type="match status" value="1"/>
</dbReference>
<evidence type="ECO:0000256" key="3">
    <source>
        <dbReference type="ARBA" id="ARBA00022801"/>
    </source>
</evidence>
<dbReference type="Gene3D" id="1.10.3210.10">
    <property type="entry name" value="Hypothetical protein af1432"/>
    <property type="match status" value="1"/>
</dbReference>
<dbReference type="Proteomes" id="UP000245959">
    <property type="component" value="Unassembled WGS sequence"/>
</dbReference>
<dbReference type="EC" id="3.1.-.-" evidence="5 6"/>
<keyword evidence="5" id="KW-1003">Cell membrane</keyword>
<organism evidence="9 10">
    <name type="scientific">Victivallis vadensis</name>
    <dbReference type="NCBI Taxonomy" id="172901"/>
    <lineage>
        <taxon>Bacteria</taxon>
        <taxon>Pseudomonadati</taxon>
        <taxon>Lentisphaerota</taxon>
        <taxon>Lentisphaeria</taxon>
        <taxon>Victivallales</taxon>
        <taxon>Victivallaceae</taxon>
        <taxon>Victivallis</taxon>
    </lineage>
</organism>